<dbReference type="EMBL" id="JAUSRF010000007">
    <property type="protein sequence ID" value="MDP9837753.1"/>
    <property type="molecule type" value="Genomic_DNA"/>
</dbReference>
<keyword evidence="3" id="KW-0964">Secreted</keyword>
<comment type="subcellular location">
    <subcellularLocation>
        <location evidence="3">Secreted</location>
    </subcellularLocation>
    <subcellularLocation>
        <location evidence="3">Bacterial flagellum</location>
    </subcellularLocation>
</comment>
<evidence type="ECO:0000256" key="1">
    <source>
        <dbReference type="ARBA" id="ARBA00005709"/>
    </source>
</evidence>
<accession>A0ABT9PUF8</accession>
<dbReference type="Pfam" id="PF00669">
    <property type="entry name" value="Flagellin_N"/>
    <property type="match status" value="1"/>
</dbReference>
<reference evidence="6 7" key="1">
    <citation type="submission" date="2023-07" db="EMBL/GenBank/DDBJ databases">
        <title>Sorghum-associated microbial communities from plants grown in Nebraska, USA.</title>
        <authorList>
            <person name="Schachtman D."/>
        </authorList>
    </citation>
    <scope>NUCLEOTIDE SEQUENCE [LARGE SCALE GENOMIC DNA]</scope>
    <source>
        <strain evidence="6 7">DS1307</strain>
    </source>
</reference>
<dbReference type="InterPro" id="IPR001029">
    <property type="entry name" value="Flagellin_N"/>
</dbReference>
<feature type="domain" description="Flagellin C-terminal" evidence="5">
    <location>
        <begin position="259"/>
        <end position="340"/>
    </location>
</feature>
<gene>
    <name evidence="6" type="ORF">J2T09_002510</name>
</gene>
<evidence type="ECO:0000313" key="7">
    <source>
        <dbReference type="Proteomes" id="UP001241472"/>
    </source>
</evidence>
<evidence type="ECO:0000259" key="5">
    <source>
        <dbReference type="Pfam" id="PF00700"/>
    </source>
</evidence>
<dbReference type="Proteomes" id="UP001241472">
    <property type="component" value="Unassembled WGS sequence"/>
</dbReference>
<comment type="similarity">
    <text evidence="1 3">Belongs to the bacterial flagellin family.</text>
</comment>
<dbReference type="RefSeq" id="WP_306834778.1">
    <property type="nucleotide sequence ID" value="NZ_JAUSRF010000007.1"/>
</dbReference>
<dbReference type="NCBIfam" id="NF004669">
    <property type="entry name" value="PRK06008.1"/>
    <property type="match status" value="1"/>
</dbReference>
<sequence length="340" mass="36151">MKTSFSSTHSIQTTLLQTMARAQNDLATANKEVTTGVYADLGVELGAKTSRSLDLSRDMLRIESQMTTNSIATQRLTSSEEALSQLADISQGVMDSLVGLSSSSSTLDVARATITSALNSFTDVANTSVSGEYLFSGTNSDVKPMLSYEAGSALDLALTAFESGYPDPSTMTAAEMSAFLGDLQAQFNDDTFWSDHVSAASDANITTRISPTEVIDTSTNANNQGFRAFVFASVISARYLTNDIPEATRVSVTESATASIGKAISGLNDQRSAIGLSTERVSKATGSLSDQKVIIETHINELQGVDVYEASTRVSALQSLLEASYTLTSRIQQLSLVNYL</sequence>
<keyword evidence="6" id="KW-0969">Cilium</keyword>
<dbReference type="InterPro" id="IPR001492">
    <property type="entry name" value="Flagellin"/>
</dbReference>
<keyword evidence="7" id="KW-1185">Reference proteome</keyword>
<comment type="function">
    <text evidence="3">Flagellin is the subunit protein which polymerizes to form the filaments of bacterial flagella.</text>
</comment>
<keyword evidence="2 3" id="KW-0975">Bacterial flagellum</keyword>
<comment type="caution">
    <text evidence="6">The sequence shown here is derived from an EMBL/GenBank/DDBJ whole genome shotgun (WGS) entry which is preliminary data.</text>
</comment>
<keyword evidence="6" id="KW-0282">Flagellum</keyword>
<feature type="domain" description="Flagellin N-terminal" evidence="4">
    <location>
        <begin position="7"/>
        <end position="139"/>
    </location>
</feature>
<keyword evidence="6" id="KW-0966">Cell projection</keyword>
<evidence type="ECO:0000259" key="4">
    <source>
        <dbReference type="Pfam" id="PF00669"/>
    </source>
</evidence>
<dbReference type="SUPFAM" id="SSF64518">
    <property type="entry name" value="Phase 1 flagellin"/>
    <property type="match status" value="1"/>
</dbReference>
<proteinExistence type="inferred from homology"/>
<name>A0ABT9PUF8_9HYPH</name>
<dbReference type="Gene3D" id="1.20.1330.10">
    <property type="entry name" value="f41 fragment of flagellin, N-terminal domain"/>
    <property type="match status" value="1"/>
</dbReference>
<evidence type="ECO:0000313" key="6">
    <source>
        <dbReference type="EMBL" id="MDP9837753.1"/>
    </source>
</evidence>
<dbReference type="Pfam" id="PF00700">
    <property type="entry name" value="Flagellin_C"/>
    <property type="match status" value="1"/>
</dbReference>
<organism evidence="6 7">
    <name type="scientific">Neorhizobium huautlense</name>
    <dbReference type="NCBI Taxonomy" id="67774"/>
    <lineage>
        <taxon>Bacteria</taxon>
        <taxon>Pseudomonadati</taxon>
        <taxon>Pseudomonadota</taxon>
        <taxon>Alphaproteobacteria</taxon>
        <taxon>Hyphomicrobiales</taxon>
        <taxon>Rhizobiaceae</taxon>
        <taxon>Rhizobium/Agrobacterium group</taxon>
        <taxon>Neorhizobium</taxon>
    </lineage>
</organism>
<dbReference type="InterPro" id="IPR046358">
    <property type="entry name" value="Flagellin_C"/>
</dbReference>
<dbReference type="PANTHER" id="PTHR42792">
    <property type="entry name" value="FLAGELLIN"/>
    <property type="match status" value="1"/>
</dbReference>
<protein>
    <recommendedName>
        <fullName evidence="3">Flagellin</fullName>
    </recommendedName>
</protein>
<evidence type="ECO:0000256" key="3">
    <source>
        <dbReference type="RuleBase" id="RU362073"/>
    </source>
</evidence>
<dbReference type="PANTHER" id="PTHR42792:SF1">
    <property type="entry name" value="FLAGELLAR HOOK-ASSOCIATED PROTEIN 3"/>
    <property type="match status" value="1"/>
</dbReference>
<evidence type="ECO:0000256" key="2">
    <source>
        <dbReference type="ARBA" id="ARBA00023143"/>
    </source>
</evidence>